<evidence type="ECO:0000256" key="1">
    <source>
        <dbReference type="RuleBase" id="RU365011"/>
    </source>
</evidence>
<dbReference type="PANTHER" id="PTHR47346:SF1">
    <property type="entry name" value="GPI INOSITOL-DEACYLASE"/>
    <property type="match status" value="1"/>
</dbReference>
<comment type="subcellular location">
    <subcellularLocation>
        <location evidence="1">Endoplasmic reticulum membrane</location>
    </subcellularLocation>
</comment>
<feature type="transmembrane region" description="Helical" evidence="1">
    <location>
        <begin position="1077"/>
        <end position="1101"/>
    </location>
</feature>
<feature type="transmembrane region" description="Helical" evidence="1">
    <location>
        <begin position="1253"/>
        <end position="1271"/>
    </location>
</feature>
<feature type="transmembrane region" description="Helical" evidence="1">
    <location>
        <begin position="12"/>
        <end position="29"/>
    </location>
</feature>
<comment type="function">
    <text evidence="1">Involved in inositol deacylation of GPI-anchored proteins which plays important roles in the quality control and ER-associated degradation of GPI-anchored proteins.</text>
</comment>
<keyword evidence="1" id="KW-0378">Hydrolase</keyword>
<feature type="transmembrane region" description="Helical" evidence="1">
    <location>
        <begin position="948"/>
        <end position="968"/>
    </location>
</feature>
<dbReference type="Gene3D" id="3.40.50.1820">
    <property type="entry name" value="alpha/beta hydrolase"/>
    <property type="match status" value="1"/>
</dbReference>
<dbReference type="Pfam" id="PF07819">
    <property type="entry name" value="PGAP1"/>
    <property type="match status" value="1"/>
</dbReference>
<feature type="transmembrane region" description="Helical" evidence="1">
    <location>
        <begin position="998"/>
        <end position="1017"/>
    </location>
</feature>
<keyword evidence="1" id="KW-0472">Membrane</keyword>
<feature type="transmembrane region" description="Helical" evidence="1">
    <location>
        <begin position="1213"/>
        <end position="1232"/>
    </location>
</feature>
<reference evidence="3" key="1">
    <citation type="submission" date="2023-10" db="EMBL/GenBank/DDBJ databases">
        <authorList>
            <person name="Domelevo Entfellner J.-B."/>
        </authorList>
    </citation>
    <scope>NUCLEOTIDE SEQUENCE</scope>
</reference>
<dbReference type="SUPFAM" id="SSF53474">
    <property type="entry name" value="alpha/beta-Hydrolases"/>
    <property type="match status" value="1"/>
</dbReference>
<dbReference type="InterPro" id="IPR029058">
    <property type="entry name" value="AB_hydrolase_fold"/>
</dbReference>
<feature type="transmembrane region" description="Helical" evidence="1">
    <location>
        <begin position="1186"/>
        <end position="1207"/>
    </location>
</feature>
<dbReference type="GO" id="GO:0005789">
    <property type="term" value="C:endoplasmic reticulum membrane"/>
    <property type="evidence" value="ECO:0007669"/>
    <property type="project" value="UniProtKB-SubCell"/>
</dbReference>
<protein>
    <recommendedName>
        <fullName evidence="1">GPI inositol-deacylase</fullName>
        <ecNumber evidence="1">3.1.-.-</ecNumber>
    </recommendedName>
</protein>
<dbReference type="InterPro" id="IPR012908">
    <property type="entry name" value="PGAP1-ab_dom-like"/>
</dbReference>
<evidence type="ECO:0000259" key="2">
    <source>
        <dbReference type="Pfam" id="PF07819"/>
    </source>
</evidence>
<dbReference type="GO" id="GO:0016788">
    <property type="term" value="F:hydrolase activity, acting on ester bonds"/>
    <property type="evidence" value="ECO:0007669"/>
    <property type="project" value="InterPro"/>
</dbReference>
<comment type="similarity">
    <text evidence="1">Belongs to the GPI inositol-deacylase family.</text>
</comment>
<feature type="transmembrane region" description="Helical" evidence="1">
    <location>
        <begin position="911"/>
        <end position="928"/>
    </location>
</feature>
<keyword evidence="1" id="KW-0812">Transmembrane</keyword>
<keyword evidence="1" id="KW-0653">Protein transport</keyword>
<dbReference type="PANTHER" id="PTHR47346">
    <property type="entry name" value="HYDROLASES, ACTING ON ESTER BOND"/>
    <property type="match status" value="1"/>
</dbReference>
<evidence type="ECO:0000313" key="3">
    <source>
        <dbReference type="EMBL" id="CAJ1784851.1"/>
    </source>
</evidence>
<name>A0AA86V0V4_9FABA</name>
<keyword evidence="1" id="KW-1133">Transmembrane helix</keyword>
<gene>
    <name evidence="3" type="ORF">AYBTSS11_LOCUS192</name>
</gene>
<dbReference type="Proteomes" id="UP001189624">
    <property type="component" value="Chromosome 1"/>
</dbReference>
<proteinExistence type="inferred from homology"/>
<dbReference type="EMBL" id="OY731398">
    <property type="protein sequence ID" value="CAJ1784851.1"/>
    <property type="molecule type" value="Genomic_DNA"/>
</dbReference>
<accession>A0AA86V0V4</accession>
<evidence type="ECO:0000313" key="4">
    <source>
        <dbReference type="Proteomes" id="UP001189624"/>
    </source>
</evidence>
<dbReference type="GO" id="GO:0015031">
    <property type="term" value="P:protein transport"/>
    <property type="evidence" value="ECO:0007669"/>
    <property type="project" value="UniProtKB-KW"/>
</dbReference>
<feature type="domain" description="GPI inositol-deacylase PGAP1-like alpha/beta" evidence="2">
    <location>
        <begin position="80"/>
        <end position="379"/>
    </location>
</feature>
<dbReference type="Gramene" id="rna-AYBTSS11_LOCUS192">
    <property type="protein sequence ID" value="CAJ1784851.1"/>
    <property type="gene ID" value="gene-AYBTSS11_LOCUS192"/>
</dbReference>
<feature type="transmembrane region" description="Helical" evidence="1">
    <location>
        <begin position="1038"/>
        <end position="1057"/>
    </location>
</feature>
<keyword evidence="1" id="KW-0256">Endoplasmic reticulum</keyword>
<keyword evidence="1" id="KW-0813">Transport</keyword>
<feature type="transmembrane region" description="Helical" evidence="1">
    <location>
        <begin position="1277"/>
        <end position="1294"/>
    </location>
</feature>
<sequence length="1316" mass="146971">MPGFRAKIRIGILIVVVVGICLAALYGLLKPISNGCIMTYMYPTYIPISSSESISPVKYGLYLYHEGWKKIDFKEHLKKLSGVPVLFIPGNGGSFKQARRRRNIKKMERYGIDPVRSLAAESDRAYQIGPLERTFYQEASLRVEEGGADINLSGFQLPSQYTSRLDWFAVDLEGEHSAMDGAILEEHTEYVVYAIHKGLFTLMVKILDQYKVSYDARTREGAAVSGSMPKSVILVGHSMGGFVARAAVIHPRLRKSAVETVLTLSTPHQSPPVALQPSLGHYFARVNCKWREGYKVQTTNTGRYVSDPVLSNVVVVSISGAYNDYQVRSKLTSLDNIVPPTHGFMISSTAMKNVWLSMEHQAILWCNQLVVQVSHTLLSLIDSRTGQPFPDSQKRLAVFARMLRSGISHNFDWMMQLPSYKQSLNIPVQNTKDVTGSPVHRPVACPANVHWNDGGLDRDLYIQINEVTVLAMDGRRRWLDIQKLGFRIMGHLVDLLCGLELESCYPVQNAQDNLNLHLKGLNGKSHFVLVTNLEPCSGIRLHLWPEKGKSVTSLPLNDRVVEVTSKMMRIPSGPAPRQLEPGSQTEQAPPSAVFWLGPGQMHGFRFLTISVAPRPEFLRLKLFHFKVSMWKLVRRPPPAASMAVGQFFNPEEGSQELSPWFMLQSTYSQKDLVLEEAHPLAVKLSFAISVGLLPVTFSLKTVSCGIRNSGLPEEEAGDLESNIINWRLDSQRGVNQFVHSQTIVSCLIVITRFSVFWVDWFLKGFKEVLKDVVAAKKEIPVDAFHPEGHSLLSMMDGGDAGEPKICQIVGGGGLWLLVRVMIGLGVGLCKLRCFPPVALAWDDTSGLHVYPNLNTEIIVVDSSPAHWSSTQQSEKTIVLLLVDPHCSYKSSISISVSAAASRLLLLYSPKIVGFSIAVVFFALMRQAYSWDLDLRIPSMLTALESNLTLISHLFPLAILPIFFSLFLSLLMSQPLPPFASYIGISLICYIFANGFIAILILISHLVFFVAAVTHIFIKTRWQMWERNNRGGQCTSGVLMLEVYCDLLFSFILSSAHSPLNLGTYIKQVVRVLRSNPVLVMALTSMVLASLVHPSFGLLILLSSHFLCCHNALCSSFLTASCRSHEKNNENFDCNSEDYMGSERKNFKFDGSFKRTFPSEGNFSNSSDSTKSFSDTQLDLFHHRHGLLILHLVATMMFAPSVVAWFQRLALGESLPWLLDSVLCIGIILHGICNSKPEFNSFFVSFTGIPIRNVRLYFIYLIAGYWSFFSGLTLAPYRAFYVMGAVGGISFALRMSGRWNGEKKEVTYSSRKHSHRH</sequence>
<dbReference type="EC" id="3.1.-.-" evidence="1"/>
<organism evidence="3 4">
    <name type="scientific">Sphenostylis stenocarpa</name>
    <dbReference type="NCBI Taxonomy" id="92480"/>
    <lineage>
        <taxon>Eukaryota</taxon>
        <taxon>Viridiplantae</taxon>
        <taxon>Streptophyta</taxon>
        <taxon>Embryophyta</taxon>
        <taxon>Tracheophyta</taxon>
        <taxon>Spermatophyta</taxon>
        <taxon>Magnoliopsida</taxon>
        <taxon>eudicotyledons</taxon>
        <taxon>Gunneridae</taxon>
        <taxon>Pentapetalae</taxon>
        <taxon>rosids</taxon>
        <taxon>fabids</taxon>
        <taxon>Fabales</taxon>
        <taxon>Fabaceae</taxon>
        <taxon>Papilionoideae</taxon>
        <taxon>50 kb inversion clade</taxon>
        <taxon>NPAAA clade</taxon>
        <taxon>indigoferoid/millettioid clade</taxon>
        <taxon>Phaseoleae</taxon>
        <taxon>Sphenostylis</taxon>
    </lineage>
</organism>
<keyword evidence="4" id="KW-1185">Reference proteome</keyword>